<organism evidence="1 2">
    <name type="scientific">Araneus ventricosus</name>
    <name type="common">Orbweaver spider</name>
    <name type="synonym">Epeira ventricosa</name>
    <dbReference type="NCBI Taxonomy" id="182803"/>
    <lineage>
        <taxon>Eukaryota</taxon>
        <taxon>Metazoa</taxon>
        <taxon>Ecdysozoa</taxon>
        <taxon>Arthropoda</taxon>
        <taxon>Chelicerata</taxon>
        <taxon>Arachnida</taxon>
        <taxon>Araneae</taxon>
        <taxon>Araneomorphae</taxon>
        <taxon>Entelegynae</taxon>
        <taxon>Araneoidea</taxon>
        <taxon>Araneidae</taxon>
        <taxon>Araneus</taxon>
    </lineage>
</organism>
<evidence type="ECO:0000313" key="1">
    <source>
        <dbReference type="EMBL" id="GBM27331.1"/>
    </source>
</evidence>
<keyword evidence="2" id="KW-1185">Reference proteome</keyword>
<reference evidence="1 2" key="1">
    <citation type="journal article" date="2019" name="Sci. Rep.">
        <title>Orb-weaving spider Araneus ventricosus genome elucidates the spidroin gene catalogue.</title>
        <authorList>
            <person name="Kono N."/>
            <person name="Nakamura H."/>
            <person name="Ohtoshi R."/>
            <person name="Moran D.A.P."/>
            <person name="Shinohara A."/>
            <person name="Yoshida Y."/>
            <person name="Fujiwara M."/>
            <person name="Mori M."/>
            <person name="Tomita M."/>
            <person name="Arakawa K."/>
        </authorList>
    </citation>
    <scope>NUCLEOTIDE SEQUENCE [LARGE SCALE GENOMIC DNA]</scope>
</reference>
<protein>
    <submittedName>
        <fullName evidence="1">Uncharacterized protein</fullName>
    </submittedName>
</protein>
<comment type="caution">
    <text evidence="1">The sequence shown here is derived from an EMBL/GenBank/DDBJ whole genome shotgun (WGS) entry which is preliminary data.</text>
</comment>
<accession>A0A4Y2EEM8</accession>
<dbReference type="Proteomes" id="UP000499080">
    <property type="component" value="Unassembled WGS sequence"/>
</dbReference>
<dbReference type="AlphaFoldDB" id="A0A4Y2EEM8"/>
<sequence>MTWWQILEIRTRGSGYREQFLGRFAMYPVMEQAKFVAVNYSIAGVLWKIRTGSMDTNSQQITSNDNNSSARTAYRTPKTFALQGDQQQPLIQAPSLNILSDRP</sequence>
<evidence type="ECO:0000313" key="2">
    <source>
        <dbReference type="Proteomes" id="UP000499080"/>
    </source>
</evidence>
<gene>
    <name evidence="1" type="ORF">AVEN_144881_1</name>
</gene>
<name>A0A4Y2EEM8_ARAVE</name>
<proteinExistence type="predicted"/>
<dbReference type="EMBL" id="BGPR01000582">
    <property type="protein sequence ID" value="GBM27331.1"/>
    <property type="molecule type" value="Genomic_DNA"/>
</dbReference>